<dbReference type="PANTHER" id="PTHR42760">
    <property type="entry name" value="SHORT-CHAIN DEHYDROGENASES/REDUCTASES FAMILY MEMBER"/>
    <property type="match status" value="1"/>
</dbReference>
<dbReference type="Pfam" id="PF13561">
    <property type="entry name" value="adh_short_C2"/>
    <property type="match status" value="1"/>
</dbReference>
<evidence type="ECO:0000313" key="4">
    <source>
        <dbReference type="EMBL" id="GBF58246.1"/>
    </source>
</evidence>
<dbReference type="FunFam" id="3.40.50.720:FF:000084">
    <property type="entry name" value="Short-chain dehydrogenase reductase"/>
    <property type="match status" value="1"/>
</dbReference>
<dbReference type="Gene3D" id="3.40.50.720">
    <property type="entry name" value="NAD(P)-binding Rossmann-like Domain"/>
    <property type="match status" value="1"/>
</dbReference>
<dbReference type="GO" id="GO:0030497">
    <property type="term" value="P:fatty acid elongation"/>
    <property type="evidence" value="ECO:0007669"/>
    <property type="project" value="TreeGrafter"/>
</dbReference>
<keyword evidence="4" id="KW-0560">Oxidoreductase</keyword>
<dbReference type="EC" id="1.1.1.175" evidence="2"/>
<dbReference type="GO" id="GO:0047838">
    <property type="term" value="F:D-xylose 1-dehydrogenase (NAD+) activity"/>
    <property type="evidence" value="ECO:0007669"/>
    <property type="project" value="UniProtKB-EC"/>
</dbReference>
<proteinExistence type="inferred from homology"/>
<dbReference type="PANTHER" id="PTHR42760:SF40">
    <property type="entry name" value="3-OXOACYL-[ACYL-CARRIER-PROTEIN] REDUCTASE, CHLOROPLASTIC"/>
    <property type="match status" value="1"/>
</dbReference>
<evidence type="ECO:0000256" key="3">
    <source>
        <dbReference type="ARBA" id="ARBA00069939"/>
    </source>
</evidence>
<dbReference type="PROSITE" id="PS00061">
    <property type="entry name" value="ADH_SHORT"/>
    <property type="match status" value="1"/>
</dbReference>
<comment type="similarity">
    <text evidence="1">Belongs to the short-chain dehydrogenases/reductases (SDR) family.</text>
</comment>
<dbReference type="EMBL" id="BFBR01000005">
    <property type="protein sequence ID" value="GBF58246.1"/>
    <property type="molecule type" value="Genomic_DNA"/>
</dbReference>
<dbReference type="InterPro" id="IPR002347">
    <property type="entry name" value="SDR_fam"/>
</dbReference>
<dbReference type="AlphaFoldDB" id="A0A2P2EAZ9"/>
<organism evidence="4 5">
    <name type="scientific">Candidatus Phycosocius bacilliformis</name>
    <dbReference type="NCBI Taxonomy" id="1445552"/>
    <lineage>
        <taxon>Bacteria</taxon>
        <taxon>Pseudomonadati</taxon>
        <taxon>Pseudomonadota</taxon>
        <taxon>Alphaproteobacteria</taxon>
        <taxon>Caulobacterales</taxon>
        <taxon>Caulobacterales incertae sedis</taxon>
        <taxon>Candidatus Phycosocius</taxon>
    </lineage>
</organism>
<dbReference type="InterPro" id="IPR036291">
    <property type="entry name" value="NAD(P)-bd_dom_sf"/>
</dbReference>
<keyword evidence="5" id="KW-1185">Reference proteome</keyword>
<evidence type="ECO:0000256" key="1">
    <source>
        <dbReference type="ARBA" id="ARBA00006484"/>
    </source>
</evidence>
<name>A0A2P2EAZ9_9PROT</name>
<dbReference type="PRINTS" id="PR00080">
    <property type="entry name" value="SDRFAMILY"/>
</dbReference>
<dbReference type="SUPFAM" id="SSF51735">
    <property type="entry name" value="NAD(P)-binding Rossmann-fold domains"/>
    <property type="match status" value="1"/>
</dbReference>
<dbReference type="CDD" id="cd05233">
    <property type="entry name" value="SDR_c"/>
    <property type="match status" value="1"/>
</dbReference>
<dbReference type="RefSeq" id="WP_192576275.1">
    <property type="nucleotide sequence ID" value="NZ_BFBR01000005.1"/>
</dbReference>
<dbReference type="Proteomes" id="UP000245086">
    <property type="component" value="Unassembled WGS sequence"/>
</dbReference>
<reference evidence="4 5" key="1">
    <citation type="journal article" date="2018" name="Genome Announc.">
        <title>Draft Genome Sequence of "Candidatus Phycosocius bacilliformis," an Alphaproteobacterial Ectosymbiont of the Hydrocarbon-Producing Green Alga Botryococcus braunii.</title>
        <authorList>
            <person name="Tanabe Y."/>
            <person name="Yamaguchi H."/>
            <person name="Watanabe M.M."/>
        </authorList>
    </citation>
    <scope>NUCLEOTIDE SEQUENCE [LARGE SCALE GENOMIC DNA]</scope>
    <source>
        <strain evidence="4 5">BOTRYCO-2</strain>
    </source>
</reference>
<gene>
    <name evidence="4" type="primary">fabG_3</name>
    <name evidence="4" type="ORF">PbB2_01918</name>
</gene>
<sequence length="250" mass="25710">MTKRLAGRRAIITGAASGIGLATAQLFAREGAQVLAVDLPGERLETACRGETIITLGQSVSEPAAPEAIAAAAVAHLGGVDILFNNAGIATNQLIEKMDDAAWDQVLDVNLRAVFRVTRAVIPLLKQSLAGRIITTASVMAEGSGAGLGAYSASKSAVLGLTRALAIELGKYGVTANAILPGAIRTGMTQGLWETRPDIADLWAQKAVLRRLGEPDDIAKIALFLASDEAGFLTGQGLTVDGGLSLRVGG</sequence>
<protein>
    <recommendedName>
        <fullName evidence="3">D-xylose 1-dehydrogenase</fullName>
        <ecNumber evidence="2">1.1.1.175</ecNumber>
    </recommendedName>
</protein>
<dbReference type="InterPro" id="IPR020904">
    <property type="entry name" value="Sc_DH/Rdtase_CS"/>
</dbReference>
<comment type="caution">
    <text evidence="4">The sequence shown here is derived from an EMBL/GenBank/DDBJ whole genome shotgun (WGS) entry which is preliminary data.</text>
</comment>
<accession>A0A2P2EAZ9</accession>
<dbReference type="PRINTS" id="PR00081">
    <property type="entry name" value="GDHRDH"/>
</dbReference>
<evidence type="ECO:0000313" key="5">
    <source>
        <dbReference type="Proteomes" id="UP000245086"/>
    </source>
</evidence>
<evidence type="ECO:0000256" key="2">
    <source>
        <dbReference type="ARBA" id="ARBA00066641"/>
    </source>
</evidence>